<evidence type="ECO:0000256" key="1">
    <source>
        <dbReference type="ARBA" id="ARBA00022737"/>
    </source>
</evidence>
<proteinExistence type="predicted"/>
<dbReference type="Proteomes" id="UP001174934">
    <property type="component" value="Unassembled WGS sequence"/>
</dbReference>
<dbReference type="InterPro" id="IPR002889">
    <property type="entry name" value="WSC_carb-bd"/>
</dbReference>
<evidence type="ECO:0000259" key="4">
    <source>
        <dbReference type="PROSITE" id="PS51212"/>
    </source>
</evidence>
<feature type="chain" id="PRO_5041247530" evidence="3">
    <location>
        <begin position="27"/>
        <end position="626"/>
    </location>
</feature>
<dbReference type="PANTHER" id="PTHR45964">
    <property type="entry name" value="WSCD FAMILY MEMBER CG9164"/>
    <property type="match status" value="1"/>
</dbReference>
<organism evidence="5 6">
    <name type="scientific">Bombardia bombarda</name>
    <dbReference type="NCBI Taxonomy" id="252184"/>
    <lineage>
        <taxon>Eukaryota</taxon>
        <taxon>Fungi</taxon>
        <taxon>Dikarya</taxon>
        <taxon>Ascomycota</taxon>
        <taxon>Pezizomycotina</taxon>
        <taxon>Sordariomycetes</taxon>
        <taxon>Sordariomycetidae</taxon>
        <taxon>Sordariales</taxon>
        <taxon>Lasiosphaeriaceae</taxon>
        <taxon>Bombardia</taxon>
    </lineage>
</organism>
<dbReference type="SUPFAM" id="SSF49785">
    <property type="entry name" value="Galactose-binding domain-like"/>
    <property type="match status" value="1"/>
</dbReference>
<feature type="domain" description="WSC" evidence="4">
    <location>
        <begin position="40"/>
        <end position="133"/>
    </location>
</feature>
<feature type="region of interest" description="Disordered" evidence="2">
    <location>
        <begin position="143"/>
        <end position="339"/>
    </location>
</feature>
<evidence type="ECO:0000256" key="2">
    <source>
        <dbReference type="SAM" id="MobiDB-lite"/>
    </source>
</evidence>
<dbReference type="InterPro" id="IPR008979">
    <property type="entry name" value="Galactose-bd-like_sf"/>
</dbReference>
<keyword evidence="6" id="KW-1185">Reference proteome</keyword>
<feature type="signal peptide" evidence="3">
    <location>
        <begin position="1"/>
        <end position="26"/>
    </location>
</feature>
<sequence>MASTRLTMRLLSLLPAFFASISSVSALPKCKPLLPASVADATYLGCFVDNDVVAGLPHVLPDGTLLSSDLTAAKCAEHCAGYAYFGVEGGSECYCGNAVPTTAAPASECKLPCSGNSKELCGGLFRLNVYAFNTVAATSATEIVSTSSSESTTEPTTSTEDASSSTSASETISTTESSTAVSTSATEVVSTSTTEEASTSSTSASEVVTSTSEVASSSTTEDASSSTSATETVSTTESITTSTSTTEAVSSATTEDVSSSTTESASTTEDVSTSSSVSTTEVVSTSESSAVTTSTSDVVPASTTTDSPGASSSVPSTSFVPSSTTSATSTTPAGPPLTTITSCPAGPTVAGPAQCYQSSLPSSCEKFSSMPANFNSRYLSSSLRQCQLYLTQYGNAPNPTASACFPTSTAANPPDVAAATSTLLSVYSCLRTANVLCTFNADCQTATYTVGQVPAPTQSIGVDVLLDGNFDTGSYRNWSVPQSPNVPTELSTVHDRTAAAGSVGYSYHVKYANINGGSIVLSRVILGIEPGKQYQFKAWLLHDNPSGAVTNFYLYAYPAGGSTPGTEAGLNGVPANTWVQRTITFTASSSWFQLQVSAGGQVSGNTGSAGGVDNIYVDDIQLVRLN</sequence>
<dbReference type="PROSITE" id="PS51212">
    <property type="entry name" value="WSC"/>
    <property type="match status" value="1"/>
</dbReference>
<reference evidence="5" key="1">
    <citation type="submission" date="2023-06" db="EMBL/GenBank/DDBJ databases">
        <title>Genome-scale phylogeny and comparative genomics of the fungal order Sordariales.</title>
        <authorList>
            <consortium name="Lawrence Berkeley National Laboratory"/>
            <person name="Hensen N."/>
            <person name="Bonometti L."/>
            <person name="Westerberg I."/>
            <person name="Brannstrom I.O."/>
            <person name="Guillou S."/>
            <person name="Cros-Aarteil S."/>
            <person name="Calhoun S."/>
            <person name="Haridas S."/>
            <person name="Kuo A."/>
            <person name="Mondo S."/>
            <person name="Pangilinan J."/>
            <person name="Riley R."/>
            <person name="LaButti K."/>
            <person name="Andreopoulos B."/>
            <person name="Lipzen A."/>
            <person name="Chen C."/>
            <person name="Yanf M."/>
            <person name="Daum C."/>
            <person name="Ng V."/>
            <person name="Clum A."/>
            <person name="Steindorff A."/>
            <person name="Ohm R."/>
            <person name="Martin F."/>
            <person name="Silar P."/>
            <person name="Natvig D."/>
            <person name="Lalanne C."/>
            <person name="Gautier V."/>
            <person name="Ament-velasquez S.L."/>
            <person name="Kruys A."/>
            <person name="Hutchinson M.I."/>
            <person name="Powell A.J."/>
            <person name="Barry K."/>
            <person name="Miller A.N."/>
            <person name="Grigoriev I.V."/>
            <person name="Debuchy R."/>
            <person name="Gladieux P."/>
            <person name="Thoren M.H."/>
            <person name="Johannesson H."/>
        </authorList>
    </citation>
    <scope>NUCLEOTIDE SEQUENCE</scope>
    <source>
        <strain evidence="5">SMH3391-2</strain>
    </source>
</reference>
<comment type="caution">
    <text evidence="5">The sequence shown here is derived from an EMBL/GenBank/DDBJ whole genome shotgun (WGS) entry which is preliminary data.</text>
</comment>
<evidence type="ECO:0000313" key="5">
    <source>
        <dbReference type="EMBL" id="KAK0631086.1"/>
    </source>
</evidence>
<dbReference type="AlphaFoldDB" id="A0AA40CA27"/>
<protein>
    <submittedName>
        <fullName evidence="5">WSC domain-containing protein</fullName>
    </submittedName>
</protein>
<name>A0AA40CA27_9PEZI</name>
<dbReference type="Pfam" id="PF01822">
    <property type="entry name" value="WSC"/>
    <property type="match status" value="1"/>
</dbReference>
<dbReference type="EMBL" id="JAULSR010000002">
    <property type="protein sequence ID" value="KAK0631086.1"/>
    <property type="molecule type" value="Genomic_DNA"/>
</dbReference>
<accession>A0AA40CA27</accession>
<keyword evidence="1" id="KW-0677">Repeat</keyword>
<dbReference type="SMART" id="SM00321">
    <property type="entry name" value="WSC"/>
    <property type="match status" value="1"/>
</dbReference>
<dbReference type="PANTHER" id="PTHR45964:SF5">
    <property type="entry name" value="WSCD FAMILY MEMBER CG9164"/>
    <property type="match status" value="1"/>
</dbReference>
<dbReference type="Gene3D" id="2.60.120.260">
    <property type="entry name" value="Galactose-binding domain-like"/>
    <property type="match status" value="1"/>
</dbReference>
<keyword evidence="3" id="KW-0732">Signal</keyword>
<evidence type="ECO:0000256" key="3">
    <source>
        <dbReference type="SAM" id="SignalP"/>
    </source>
</evidence>
<gene>
    <name evidence="5" type="ORF">B0T17DRAFT_530084</name>
</gene>
<evidence type="ECO:0000313" key="6">
    <source>
        <dbReference type="Proteomes" id="UP001174934"/>
    </source>
</evidence>
<dbReference type="InterPro" id="IPR051589">
    <property type="entry name" value="Sialate-O-sulfotransferase"/>
</dbReference>